<name>A0ABY8U240_TETOB</name>
<dbReference type="EMBL" id="CP126213">
    <property type="protein sequence ID" value="WIA15521.1"/>
    <property type="molecule type" value="Genomic_DNA"/>
</dbReference>
<dbReference type="Proteomes" id="UP001244341">
    <property type="component" value="Chromosome 6b"/>
</dbReference>
<gene>
    <name evidence="2" type="ORF">OEZ85_002156</name>
</gene>
<feature type="domain" description="Replication origin-binding protein" evidence="1">
    <location>
        <begin position="473"/>
        <end position="634"/>
    </location>
</feature>
<organism evidence="2 3">
    <name type="scientific">Tetradesmus obliquus</name>
    <name type="common">Green alga</name>
    <name type="synonym">Acutodesmus obliquus</name>
    <dbReference type="NCBI Taxonomy" id="3088"/>
    <lineage>
        <taxon>Eukaryota</taxon>
        <taxon>Viridiplantae</taxon>
        <taxon>Chlorophyta</taxon>
        <taxon>core chlorophytes</taxon>
        <taxon>Chlorophyceae</taxon>
        <taxon>CS clade</taxon>
        <taxon>Sphaeropleales</taxon>
        <taxon>Scenedesmaceae</taxon>
        <taxon>Tetradesmus</taxon>
    </lineage>
</organism>
<dbReference type="SUPFAM" id="SSF52540">
    <property type="entry name" value="P-loop containing nucleoside triphosphate hydrolases"/>
    <property type="match status" value="1"/>
</dbReference>
<evidence type="ECO:0000259" key="1">
    <source>
        <dbReference type="Pfam" id="PF02399"/>
    </source>
</evidence>
<dbReference type="Gene3D" id="3.40.50.300">
    <property type="entry name" value="P-loop containing nucleotide triphosphate hydrolases"/>
    <property type="match status" value="1"/>
</dbReference>
<evidence type="ECO:0000313" key="3">
    <source>
        <dbReference type="Proteomes" id="UP001244341"/>
    </source>
</evidence>
<dbReference type="InterPro" id="IPR003450">
    <property type="entry name" value="Replication_origin-bd"/>
</dbReference>
<dbReference type="InterPro" id="IPR027417">
    <property type="entry name" value="P-loop_NTPase"/>
</dbReference>
<accession>A0ABY8U240</accession>
<proteinExistence type="predicted"/>
<dbReference type="Pfam" id="PF02399">
    <property type="entry name" value="Herpes_ori_bp"/>
    <property type="match status" value="1"/>
</dbReference>
<keyword evidence="3" id="KW-1185">Reference proteome</keyword>
<sequence length="675" mass="76735">MEQQPTLSQREAGSRYYRIRYSTDPEFRKRERERAAAYIDRRREHYKRLWRARAAKAPMQAYAAEVGAPMQLQVTLPCGQLGPEGDVEQYTYKRHFVAIDDPRRLLELLPGLPADKNHTYEIIIADKPCKLCMDFDGSGGLPECFASKQDFTSRVQAALTDIFATDFGVQLQAESFLWVFTDYPVKFSAHLVLHHIMPDGSILCLPHHHPAQATHDGAKHFHNRLVQAMPELLQHKLIDDSIYTRDREMRLPFATKPPKPGVHMATWSPNTAYIATNHSLEDALVSYLGGRAPHVLQLPTVERQQASLRMTRNQGSESSAAARAPPSSVSYSEGEERMLELILQQHPTAYMLRLSGKNVWDRDNAPRFNHTDRTEQCWCGKAHNSNNYAAWFAGSDAIVHAFGCNRTFRIGSLTDNFSAAGDVEVHCRYLARRRRDYMAPIAAGQQTVHRYMQPAQPADPEITLLNTELDKLMHMRTHVLGIQSPMGSGKTCLLSTLVQELEEVHRAKRVLIITYRQTLSLNMFSDLQALGFENCMDAKEHSRDLSAADRAIVQLDSIAMVCRRGIIIPRYDLVVLDEVESTLHHATAKTHKERQAATFDTFCSIIKASRRVLAMDAFLGAETRAFFRSLQLDMRVVRNTWRPQPRTMVFTNDQQDWVAKVVQALAAGQTWEWPT</sequence>
<protein>
    <recommendedName>
        <fullName evidence="1">Replication origin-binding protein domain-containing protein</fullName>
    </recommendedName>
</protein>
<evidence type="ECO:0000313" key="2">
    <source>
        <dbReference type="EMBL" id="WIA15521.1"/>
    </source>
</evidence>
<reference evidence="2 3" key="1">
    <citation type="submission" date="2023-05" db="EMBL/GenBank/DDBJ databases">
        <title>A 100% complete, gapless, phased diploid assembly of the Scenedesmus obliquus UTEX 3031 genome.</title>
        <authorList>
            <person name="Biondi T.C."/>
            <person name="Hanschen E.R."/>
            <person name="Kwon T."/>
            <person name="Eng W."/>
            <person name="Kruse C.P.S."/>
            <person name="Koehler S.I."/>
            <person name="Kunde Y."/>
            <person name="Gleasner C.D."/>
            <person name="You Mak K.T."/>
            <person name="Polle J."/>
            <person name="Hovde B.T."/>
            <person name="Starkenburg S.R."/>
        </authorList>
    </citation>
    <scope>NUCLEOTIDE SEQUENCE [LARGE SCALE GENOMIC DNA]</scope>
    <source>
        <strain evidence="2 3">DOE0152z</strain>
    </source>
</reference>